<name>A0A9D1L642_9ACTN</name>
<dbReference type="Pfam" id="PF00106">
    <property type="entry name" value="adh_short"/>
    <property type="match status" value="1"/>
</dbReference>
<dbReference type="AlphaFoldDB" id="A0A9D1L642"/>
<dbReference type="GO" id="GO:0016020">
    <property type="term" value="C:membrane"/>
    <property type="evidence" value="ECO:0007669"/>
    <property type="project" value="TreeGrafter"/>
</dbReference>
<dbReference type="PRINTS" id="PR00081">
    <property type="entry name" value="GDHRDH"/>
</dbReference>
<reference evidence="4" key="2">
    <citation type="journal article" date="2021" name="PeerJ">
        <title>Extensive microbial diversity within the chicken gut microbiome revealed by metagenomics and culture.</title>
        <authorList>
            <person name="Gilroy R."/>
            <person name="Ravi A."/>
            <person name="Getino M."/>
            <person name="Pursley I."/>
            <person name="Horton D.L."/>
            <person name="Alikhan N.F."/>
            <person name="Baker D."/>
            <person name="Gharbi K."/>
            <person name="Hall N."/>
            <person name="Watson M."/>
            <person name="Adriaenssens E.M."/>
            <person name="Foster-Nyarko E."/>
            <person name="Jarju S."/>
            <person name="Secka A."/>
            <person name="Antonio M."/>
            <person name="Oren A."/>
            <person name="Chaudhuri R.R."/>
            <person name="La Ragione R."/>
            <person name="Hildebrand F."/>
            <person name="Pallen M.J."/>
        </authorList>
    </citation>
    <scope>NUCLEOTIDE SEQUENCE</scope>
    <source>
        <strain evidence="4">ChiHjej12B11-29160</strain>
    </source>
</reference>
<accession>A0A9D1L642</accession>
<evidence type="ECO:0000256" key="1">
    <source>
        <dbReference type="ARBA" id="ARBA00006484"/>
    </source>
</evidence>
<comment type="caution">
    <text evidence="4">The sequence shown here is derived from an EMBL/GenBank/DDBJ whole genome shotgun (WGS) entry which is preliminary data.</text>
</comment>
<dbReference type="SUPFAM" id="SSF51735">
    <property type="entry name" value="NAD(P)-binding Rossmann-fold domains"/>
    <property type="match status" value="1"/>
</dbReference>
<dbReference type="EMBL" id="DVMQ01000018">
    <property type="protein sequence ID" value="HIU24712.1"/>
    <property type="molecule type" value="Genomic_DNA"/>
</dbReference>
<dbReference type="PANTHER" id="PTHR44196">
    <property type="entry name" value="DEHYDROGENASE/REDUCTASE SDR FAMILY MEMBER 7B"/>
    <property type="match status" value="1"/>
</dbReference>
<dbReference type="GO" id="GO:0016491">
    <property type="term" value="F:oxidoreductase activity"/>
    <property type="evidence" value="ECO:0007669"/>
    <property type="project" value="UniProtKB-KW"/>
</dbReference>
<dbReference type="InterPro" id="IPR002347">
    <property type="entry name" value="SDR_fam"/>
</dbReference>
<gene>
    <name evidence="4" type="ORF">IAD17_07300</name>
</gene>
<dbReference type="InterPro" id="IPR036291">
    <property type="entry name" value="NAD(P)-bd_dom_sf"/>
</dbReference>
<dbReference type="Gene3D" id="3.40.50.720">
    <property type="entry name" value="NAD(P)-binding Rossmann-like Domain"/>
    <property type="match status" value="1"/>
</dbReference>
<keyword evidence="2" id="KW-0560">Oxidoreductase</keyword>
<comment type="similarity">
    <text evidence="1 3">Belongs to the short-chain dehydrogenases/reductases (SDR) family.</text>
</comment>
<evidence type="ECO:0000313" key="4">
    <source>
        <dbReference type="EMBL" id="HIU24712.1"/>
    </source>
</evidence>
<dbReference type="PANTHER" id="PTHR44196:SF2">
    <property type="entry name" value="SHORT-CHAIN DEHYDROGENASE-RELATED"/>
    <property type="match status" value="1"/>
</dbReference>
<evidence type="ECO:0000313" key="5">
    <source>
        <dbReference type="Proteomes" id="UP000824078"/>
    </source>
</evidence>
<evidence type="ECO:0000256" key="3">
    <source>
        <dbReference type="RuleBase" id="RU000363"/>
    </source>
</evidence>
<reference evidence="4" key="1">
    <citation type="submission" date="2020-10" db="EMBL/GenBank/DDBJ databases">
        <authorList>
            <person name="Gilroy R."/>
        </authorList>
    </citation>
    <scope>NUCLEOTIDE SEQUENCE</scope>
    <source>
        <strain evidence="4">ChiHjej12B11-29160</strain>
    </source>
</reference>
<organism evidence="4 5">
    <name type="scientific">Candidatus Coprovicinus avistercoris</name>
    <dbReference type="NCBI Taxonomy" id="2840754"/>
    <lineage>
        <taxon>Bacteria</taxon>
        <taxon>Bacillati</taxon>
        <taxon>Actinomycetota</taxon>
        <taxon>Coriobacteriia</taxon>
        <taxon>Coriobacteriales</taxon>
        <taxon>Coriobacteriaceae</taxon>
        <taxon>Coriobacteriaceae incertae sedis</taxon>
        <taxon>Candidatus Coprovicinus</taxon>
    </lineage>
</organism>
<sequence length="262" mass="28268">MPTIAIVTGASSGLGAAFTHQLDKGAFGRLDEIWAVARHADKLEALAQSLSTPLRPFALDLTQEDACEQIAHALAQETNLTVALLINNAGFGAFGRFSSVPLEHNAAMVRLLALAPVELSYHVLPYMRADSRILNVSSAAAFMPQPRLSVYSAAKRFILDFSRALDAELGSVGIHVTAVCPRFMQTAFLDHTLDSAEAMRMARLTGFEKPERVAAKALRAARLGRALCIPSPYMRTLYAATKILPYPIALSLEQAVMGRSSS</sequence>
<evidence type="ECO:0000256" key="2">
    <source>
        <dbReference type="ARBA" id="ARBA00023002"/>
    </source>
</evidence>
<dbReference type="PRINTS" id="PR00080">
    <property type="entry name" value="SDRFAMILY"/>
</dbReference>
<dbReference type="Proteomes" id="UP000824078">
    <property type="component" value="Unassembled WGS sequence"/>
</dbReference>
<protein>
    <submittedName>
        <fullName evidence="4">SDR family NAD(P)-dependent oxidoreductase</fullName>
    </submittedName>
</protein>
<proteinExistence type="inferred from homology"/>